<reference evidence="7" key="1">
    <citation type="journal article" date="2017" name="Nat. Microbiol.">
        <title>Global analysis of biosynthetic gene clusters reveals vast potential of secondary metabolite production in Penicillium species.</title>
        <authorList>
            <person name="Nielsen J.C."/>
            <person name="Grijseels S."/>
            <person name="Prigent S."/>
            <person name="Ji B."/>
            <person name="Dainat J."/>
            <person name="Nielsen K.F."/>
            <person name="Frisvad J.C."/>
            <person name="Workman M."/>
            <person name="Nielsen J."/>
        </authorList>
    </citation>
    <scope>NUCLEOTIDE SEQUENCE [LARGE SCALE GENOMIC DNA]</scope>
    <source>
        <strain evidence="7">IBT 11843</strain>
    </source>
</reference>
<comment type="function">
    <text evidence="2">Histones H3 and H4 chaperone involved in the nucleosome formation and heterochromatin silencing. Required for the deposition of H3K56ac-carrying H3-H4 complex onto newly-replicated DNA. Plays a role in the transcriptional regulation of the cell-cycle dependent histone genes by creating a repressive structure at the core histone gene promoter.</text>
</comment>
<dbReference type="Gene3D" id="2.30.29.30">
    <property type="entry name" value="Pleckstrin-homology domain (PH domain)/Phosphotyrosine-binding domain (PTB)"/>
    <property type="match status" value="1"/>
</dbReference>
<dbReference type="OrthoDB" id="75754at2759"/>
<feature type="domain" description="Histone chaperone RTT106/FACT complex subunit SPT16-like middle" evidence="5">
    <location>
        <begin position="255"/>
        <end position="351"/>
    </location>
</feature>
<dbReference type="STRING" id="69771.A0A1V6NZQ1"/>
<dbReference type="InterPro" id="IPR013719">
    <property type="entry name" value="RTT106/SPT16-like_middle_dom"/>
</dbReference>
<evidence type="ECO:0000256" key="1">
    <source>
        <dbReference type="ARBA" id="ARBA00006159"/>
    </source>
</evidence>
<comment type="subunit">
    <text evidence="3">Interacts with histones H3 and H4.</text>
</comment>
<accession>A0A1V6NZQ1</accession>
<dbReference type="PANTHER" id="PTHR45849:SF3">
    <property type="entry name" value="HISTONE CHAPERONE RTT106"/>
    <property type="match status" value="1"/>
</dbReference>
<dbReference type="SUPFAM" id="SSF50729">
    <property type="entry name" value="PH domain-like"/>
    <property type="match status" value="1"/>
</dbReference>
<evidence type="ECO:0000256" key="2">
    <source>
        <dbReference type="ARBA" id="ARBA00037550"/>
    </source>
</evidence>
<dbReference type="GO" id="GO:0031491">
    <property type="term" value="F:nucleosome binding"/>
    <property type="evidence" value="ECO:0007669"/>
    <property type="project" value="TreeGrafter"/>
</dbReference>
<evidence type="ECO:0000259" key="5">
    <source>
        <dbReference type="SMART" id="SM01287"/>
    </source>
</evidence>
<dbReference type="EMBL" id="MDYL01000027">
    <property type="protein sequence ID" value="OQD70022.1"/>
    <property type="molecule type" value="Genomic_DNA"/>
</dbReference>
<name>A0A1V6NZQ1_PENDC</name>
<gene>
    <name evidence="6" type="ORF">PENDEC_c027G02691</name>
</gene>
<dbReference type="Proteomes" id="UP000191522">
    <property type="component" value="Unassembled WGS sequence"/>
</dbReference>
<dbReference type="GO" id="GO:0042393">
    <property type="term" value="F:histone binding"/>
    <property type="evidence" value="ECO:0007669"/>
    <property type="project" value="TreeGrafter"/>
</dbReference>
<dbReference type="InterPro" id="IPR011993">
    <property type="entry name" value="PH-like_dom_sf"/>
</dbReference>
<dbReference type="PANTHER" id="PTHR45849">
    <property type="entry name" value="FACT COMPLEX SUBUNIT SSRP1"/>
    <property type="match status" value="1"/>
</dbReference>
<dbReference type="AlphaFoldDB" id="A0A1V6NZQ1"/>
<comment type="similarity">
    <text evidence="1">Belongs to the RTT106 family.</text>
</comment>
<comment type="caution">
    <text evidence="6">The sequence shown here is derived from an EMBL/GenBank/DDBJ whole genome shotgun (WGS) entry which is preliminary data.</text>
</comment>
<dbReference type="Pfam" id="PF08512">
    <property type="entry name" value="Rttp106-like_middle"/>
    <property type="match status" value="1"/>
</dbReference>
<feature type="compositionally biased region" description="Acidic residues" evidence="4">
    <location>
        <begin position="444"/>
        <end position="457"/>
    </location>
</feature>
<organism evidence="6 7">
    <name type="scientific">Penicillium decumbens</name>
    <dbReference type="NCBI Taxonomy" id="69771"/>
    <lineage>
        <taxon>Eukaryota</taxon>
        <taxon>Fungi</taxon>
        <taxon>Dikarya</taxon>
        <taxon>Ascomycota</taxon>
        <taxon>Pezizomycotina</taxon>
        <taxon>Eurotiomycetes</taxon>
        <taxon>Eurotiomycetidae</taxon>
        <taxon>Eurotiales</taxon>
        <taxon>Aspergillaceae</taxon>
        <taxon>Penicillium</taxon>
    </lineage>
</organism>
<feature type="region of interest" description="Disordered" evidence="4">
    <location>
        <begin position="64"/>
        <end position="91"/>
    </location>
</feature>
<sequence length="457" mass="50159">MAFAAINSAGMPIAAIEEAFVTEPSLKKRVYDAIGYTPQHAPLFEDLARYTSSLQARAASTSLPIVQPPTDGPAAKKRKIQNGSAGETAQAPVSLKDAPVQFYVQDISFSIPQRKKLTLEVTAGHRYLRARNQATKEVEFGISMDQIRHALCLPVPEKTQKLFNFCIIPEFADGITPPPEGTAASDAMVFTVADGPAKAAFSGSGQQIGNKPGEAAEELIRKILNENMPNTSVVRPNEREFVSTMPEAHRKGEKAYHVKAFRGSKEGYLFLLSTGIIFAFKKPLLFFSFDTIESVSYTSVLQRTFNLNILARPRNGSEEDNQEFEFSMIDQADFGSIDEYIKRHGLQDSSLAEARRAKVYNVNVPKNNDEAAAAETTGAEEESELQKAQRELEDQEDEDEEDYDPGSEGESEGSGSSSDDESEDEFHENGENVSDGDLVKEELGSETEDAGDDDDDE</sequence>
<evidence type="ECO:0000313" key="6">
    <source>
        <dbReference type="EMBL" id="OQD70022.1"/>
    </source>
</evidence>
<evidence type="ECO:0000256" key="4">
    <source>
        <dbReference type="SAM" id="MobiDB-lite"/>
    </source>
</evidence>
<protein>
    <recommendedName>
        <fullName evidence="5">Histone chaperone RTT106/FACT complex subunit SPT16-like middle domain-containing protein</fullName>
    </recommendedName>
</protein>
<dbReference type="Gene3D" id="2.30.29.120">
    <property type="match status" value="1"/>
</dbReference>
<proteinExistence type="inferred from homology"/>
<evidence type="ECO:0000313" key="7">
    <source>
        <dbReference type="Proteomes" id="UP000191522"/>
    </source>
</evidence>
<evidence type="ECO:0000256" key="3">
    <source>
        <dbReference type="ARBA" id="ARBA00038654"/>
    </source>
</evidence>
<dbReference type="OMA" id="AMPEAHR"/>
<dbReference type="SMART" id="SM01287">
    <property type="entry name" value="Rtt106"/>
    <property type="match status" value="1"/>
</dbReference>
<feature type="compositionally biased region" description="Acidic residues" evidence="4">
    <location>
        <begin position="393"/>
        <end position="411"/>
    </location>
</feature>
<dbReference type="InterPro" id="IPR050454">
    <property type="entry name" value="RTT106/SSRP1_HistChap/FACT"/>
</dbReference>
<feature type="region of interest" description="Disordered" evidence="4">
    <location>
        <begin position="366"/>
        <end position="457"/>
    </location>
</feature>
<keyword evidence="7" id="KW-1185">Reference proteome</keyword>